<evidence type="ECO:0000313" key="4">
    <source>
        <dbReference type="Proteomes" id="UP000245872"/>
    </source>
</evidence>
<gene>
    <name evidence="3" type="ORF">DK880_00051</name>
</gene>
<keyword evidence="2" id="KW-0012">Acyltransferase</keyword>
<evidence type="ECO:0000313" key="3">
    <source>
        <dbReference type="EMBL" id="AWN81389.1"/>
    </source>
</evidence>
<accession>A0A2Z3L7G6</accession>
<evidence type="ECO:0000256" key="2">
    <source>
        <dbReference type="ARBA" id="ARBA00023315"/>
    </source>
</evidence>
<dbReference type="InterPro" id="IPR023917">
    <property type="entry name" value="Bifunctiontional_GlmU_bac-type"/>
</dbReference>
<dbReference type="Proteomes" id="UP000245872">
    <property type="component" value="Chromosome"/>
</dbReference>
<protein>
    <recommendedName>
        <fullName evidence="5">Glucose-1-phosphate thymidylyltransferase</fullName>
    </recommendedName>
</protein>
<dbReference type="RefSeq" id="WP_109996856.1">
    <property type="nucleotide sequence ID" value="NZ_CP029619.1"/>
</dbReference>
<dbReference type="NCBIfam" id="TIGR03991">
    <property type="entry name" value="alt_bact_glmU"/>
    <property type="match status" value="1"/>
</dbReference>
<dbReference type="GO" id="GO:0016779">
    <property type="term" value="F:nucleotidyltransferase activity"/>
    <property type="evidence" value="ECO:0007669"/>
    <property type="project" value="UniProtKB-ARBA"/>
</dbReference>
<reference evidence="3 4" key="1">
    <citation type="submission" date="2018-05" db="EMBL/GenBank/DDBJ databases">
        <title>Candidatus Cardinium hertigii Genome Assembly.</title>
        <authorList>
            <person name="Showmaker K.C."/>
            <person name="Walden K.O."/>
            <person name="Fields C.J."/>
            <person name="Lambert K.N."/>
            <person name="Hudson M.E."/>
        </authorList>
    </citation>
    <scope>NUCLEOTIDE SEQUENCE [LARGE SCALE GENOMIC DNA]</scope>
    <source>
        <strain evidence="4">cHgTN10</strain>
    </source>
</reference>
<evidence type="ECO:0000256" key="1">
    <source>
        <dbReference type="ARBA" id="ARBA00022679"/>
    </source>
</evidence>
<dbReference type="InterPro" id="IPR050065">
    <property type="entry name" value="GlmU-like"/>
</dbReference>
<proteinExistence type="predicted"/>
<keyword evidence="1" id="KW-0808">Transferase</keyword>
<sequence>MMRKIVLFDLPEDRLTLRPFSFTRPLSAIRVGMLSIAEKWQHYFPGSYTYLTCSTLHVKYTPVVSTDAYYINGVLCPDSVLAEAIARLNYNEVLLSEEGGLIAFRGNGFTSAQSNLLERITDKKLSRTIFFGELTQIKHTWDIFLCNAQEIERDWAWYTKGRVSKPIVDPHTIVYNEKDIFIEEGLAIHAACLNAEQGPIYIGKNVSIAEGAVLRGPLAICNDVQVQPHTYIYGGSTIGPFSSIGGEVSNSILLGYNDKPYQGFIGHTVIGEWGRLAAGSSLARTFFNGEPIVTWDFTKEAACEEKSLSTCGFFVGDYSQFGGNATIEPGSVIGVAAHLAANQLAMPYVPSFTYSGTNGKLRSISLVETLERLSKLMSYKHQVFLKEDKAIVAELFKTTAIHRTKAMMDHAIFRDT</sequence>
<keyword evidence="4" id="KW-1185">Reference proteome</keyword>
<dbReference type="EMBL" id="CP029619">
    <property type="protein sequence ID" value="AWN81389.1"/>
    <property type="molecule type" value="Genomic_DNA"/>
</dbReference>
<dbReference type="Pfam" id="PF13562">
    <property type="entry name" value="NTP_transf_4"/>
    <property type="match status" value="1"/>
</dbReference>
<dbReference type="InterPro" id="IPR011004">
    <property type="entry name" value="Trimer_LpxA-like_sf"/>
</dbReference>
<evidence type="ECO:0008006" key="5">
    <source>
        <dbReference type="Google" id="ProtNLM"/>
    </source>
</evidence>
<dbReference type="GO" id="GO:0016746">
    <property type="term" value="F:acyltransferase activity"/>
    <property type="evidence" value="ECO:0007669"/>
    <property type="project" value="UniProtKB-KW"/>
</dbReference>
<dbReference type="OrthoDB" id="9784832at2"/>
<dbReference type="AlphaFoldDB" id="A0A2Z3L7G6"/>
<dbReference type="KEGG" id="cher:DK880_00051"/>
<dbReference type="SUPFAM" id="SSF51161">
    <property type="entry name" value="Trimeric LpxA-like enzymes"/>
    <property type="match status" value="1"/>
</dbReference>
<name>A0A2Z3L7G6_9BACT</name>
<dbReference type="Gene3D" id="2.160.10.10">
    <property type="entry name" value="Hexapeptide repeat proteins"/>
    <property type="match status" value="1"/>
</dbReference>
<dbReference type="PANTHER" id="PTHR43584:SF8">
    <property type="entry name" value="N-ACETYLMURAMATE ALPHA-1-PHOSPHATE URIDYLYLTRANSFERASE"/>
    <property type="match status" value="1"/>
</dbReference>
<dbReference type="PANTHER" id="PTHR43584">
    <property type="entry name" value="NUCLEOTIDYL TRANSFERASE"/>
    <property type="match status" value="1"/>
</dbReference>
<organism evidence="3 4">
    <name type="scientific">Candidatus Cardinium hertigii</name>
    <dbReference type="NCBI Taxonomy" id="247481"/>
    <lineage>
        <taxon>Bacteria</taxon>
        <taxon>Pseudomonadati</taxon>
        <taxon>Bacteroidota</taxon>
        <taxon>Cytophagia</taxon>
        <taxon>Cytophagales</taxon>
        <taxon>Amoebophilaceae</taxon>
        <taxon>Candidatus Cardinium</taxon>
    </lineage>
</organism>